<evidence type="ECO:0000256" key="9">
    <source>
        <dbReference type="ARBA" id="ARBA00023157"/>
    </source>
</evidence>
<accession>A0A8T3CP11</accession>
<keyword evidence="9" id="KW-1015">Disulfide bond</keyword>
<dbReference type="OrthoDB" id="6370328at2759"/>
<evidence type="ECO:0000313" key="15">
    <source>
        <dbReference type="EMBL" id="KAI1885540.1"/>
    </source>
</evidence>
<evidence type="ECO:0000256" key="5">
    <source>
        <dbReference type="ARBA" id="ARBA00022657"/>
    </source>
</evidence>
<evidence type="ECO:0000256" key="10">
    <source>
        <dbReference type="ARBA" id="ARBA00023180"/>
    </source>
</evidence>
<reference evidence="15" key="1">
    <citation type="submission" date="2021-01" db="EMBL/GenBank/DDBJ databases">
        <authorList>
            <person name="Zahm M."/>
            <person name="Roques C."/>
            <person name="Cabau C."/>
            <person name="Klopp C."/>
            <person name="Donnadieu C."/>
            <person name="Jouanno E."/>
            <person name="Lampietro C."/>
            <person name="Louis A."/>
            <person name="Herpin A."/>
            <person name="Echchiki A."/>
            <person name="Berthelot C."/>
            <person name="Parey E."/>
            <person name="Roest-Crollius H."/>
            <person name="Braasch I."/>
            <person name="Postlethwait J."/>
            <person name="Bobe J."/>
            <person name="Montfort J."/>
            <person name="Bouchez O."/>
            <person name="Begum T."/>
            <person name="Mejri S."/>
            <person name="Adams A."/>
            <person name="Chen W.-J."/>
            <person name="Guiguen Y."/>
        </authorList>
    </citation>
    <scope>NUCLEOTIDE SEQUENCE</scope>
    <source>
        <tissue evidence="15">Blood</tissue>
    </source>
</reference>
<comment type="subcellular location">
    <subcellularLocation>
        <location evidence="1">Secreted</location>
    </subcellularLocation>
</comment>
<dbReference type="GO" id="GO:0060754">
    <property type="term" value="P:positive regulation of mast cell chemotaxis"/>
    <property type="evidence" value="ECO:0007669"/>
    <property type="project" value="TreeGrafter"/>
</dbReference>
<evidence type="ECO:0000256" key="6">
    <source>
        <dbReference type="ARBA" id="ARBA00022729"/>
    </source>
</evidence>
<dbReference type="GO" id="GO:0051781">
    <property type="term" value="P:positive regulation of cell division"/>
    <property type="evidence" value="ECO:0007669"/>
    <property type="project" value="UniProtKB-KW"/>
</dbReference>
<comment type="similarity">
    <text evidence="2 12">Belongs to the PDGF/VEGF growth factor family.</text>
</comment>
<feature type="chain" id="PRO_5035772883" description="Platelet-derived growth factor (PDGF) family profile domain-containing protein" evidence="13">
    <location>
        <begin position="24"/>
        <end position="189"/>
    </location>
</feature>
<dbReference type="InterPro" id="IPR027928">
    <property type="entry name" value="VEGF_C"/>
</dbReference>
<dbReference type="AlphaFoldDB" id="A0A8T3CP11"/>
<dbReference type="PANTHER" id="PTHR12025:SF5">
    <property type="entry name" value="VASCULAR ENDOTHELIAL GROWTH FACTOR A, LONG FORM"/>
    <property type="match status" value="1"/>
</dbReference>
<keyword evidence="4" id="KW-0964">Secreted</keyword>
<protein>
    <recommendedName>
        <fullName evidence="14">Platelet-derived growth factor (PDGF) family profile domain-containing protein</fullName>
    </recommendedName>
</protein>
<dbReference type="FunFam" id="2.10.90.10:FF:000055">
    <property type="entry name" value="Placenta growth factor"/>
    <property type="match status" value="1"/>
</dbReference>
<sequence>MNFVASLVNLFFAALLHLSVVKTAHIPKDSENRKNEVVPFMDVYNKSICRTREVLVDIYQEYPEEIDVTYIPSCVVLMRCAGCCNDEAMECVPVATRNVTLQVKRVKQRVTEHDSLLSFTEHTSCECRPKKEVKEKKANHCEPCSERRRRLFVQDPTTCKCSCKFSQLYCKSRQLELNQRTCRCDKPRR</sequence>
<evidence type="ECO:0000256" key="2">
    <source>
        <dbReference type="ARBA" id="ARBA00006686"/>
    </source>
</evidence>
<dbReference type="EMBL" id="JAERUA010000020">
    <property type="protein sequence ID" value="KAI1885540.1"/>
    <property type="molecule type" value="Genomic_DNA"/>
</dbReference>
<evidence type="ECO:0000256" key="8">
    <source>
        <dbReference type="ARBA" id="ARBA00023030"/>
    </source>
</evidence>
<keyword evidence="8 12" id="KW-0339">Growth factor</keyword>
<dbReference type="PROSITE" id="PS00249">
    <property type="entry name" value="PDGF_1"/>
    <property type="match status" value="1"/>
</dbReference>
<dbReference type="GO" id="GO:0045766">
    <property type="term" value="P:positive regulation of angiogenesis"/>
    <property type="evidence" value="ECO:0007669"/>
    <property type="project" value="TreeGrafter"/>
</dbReference>
<dbReference type="GO" id="GO:0030154">
    <property type="term" value="P:cell differentiation"/>
    <property type="evidence" value="ECO:0007669"/>
    <property type="project" value="UniProtKB-KW"/>
</dbReference>
<dbReference type="InterPro" id="IPR036841">
    <property type="entry name" value="VEGF_C_sf"/>
</dbReference>
<keyword evidence="7" id="KW-0221">Differentiation</keyword>
<keyword evidence="6 13" id="KW-0732">Signal</keyword>
<evidence type="ECO:0000313" key="16">
    <source>
        <dbReference type="Proteomes" id="UP000829720"/>
    </source>
</evidence>
<dbReference type="Pfam" id="PF14554">
    <property type="entry name" value="VEGF_C"/>
    <property type="match status" value="1"/>
</dbReference>
<dbReference type="InterPro" id="IPR023581">
    <property type="entry name" value="PD_growth_factor_CS"/>
</dbReference>
<dbReference type="GO" id="GO:0001666">
    <property type="term" value="P:response to hypoxia"/>
    <property type="evidence" value="ECO:0007669"/>
    <property type="project" value="TreeGrafter"/>
</dbReference>
<dbReference type="GO" id="GO:0008083">
    <property type="term" value="F:growth factor activity"/>
    <property type="evidence" value="ECO:0007669"/>
    <property type="project" value="UniProtKB-KW"/>
</dbReference>
<evidence type="ECO:0000256" key="4">
    <source>
        <dbReference type="ARBA" id="ARBA00022525"/>
    </source>
</evidence>
<dbReference type="Pfam" id="PF00341">
    <property type="entry name" value="PDGF"/>
    <property type="match status" value="1"/>
</dbReference>
<dbReference type="GO" id="GO:0002040">
    <property type="term" value="P:sprouting angiogenesis"/>
    <property type="evidence" value="ECO:0007669"/>
    <property type="project" value="TreeGrafter"/>
</dbReference>
<dbReference type="GO" id="GO:0048513">
    <property type="term" value="P:animal organ development"/>
    <property type="evidence" value="ECO:0007669"/>
    <property type="project" value="UniProtKB-ARBA"/>
</dbReference>
<proteinExistence type="inferred from homology"/>
<dbReference type="SMART" id="SM00141">
    <property type="entry name" value="PDGF"/>
    <property type="match status" value="1"/>
</dbReference>
<gene>
    <name evidence="15" type="ORF">AGOR_G00204830</name>
</gene>
<dbReference type="GO" id="GO:0001938">
    <property type="term" value="P:positive regulation of endothelial cell proliferation"/>
    <property type="evidence" value="ECO:0007669"/>
    <property type="project" value="TreeGrafter"/>
</dbReference>
<dbReference type="GO" id="GO:0042056">
    <property type="term" value="F:chemoattractant activity"/>
    <property type="evidence" value="ECO:0007669"/>
    <property type="project" value="TreeGrafter"/>
</dbReference>
<dbReference type="Proteomes" id="UP000829720">
    <property type="component" value="Unassembled WGS sequence"/>
</dbReference>
<dbReference type="Gene3D" id="2.10.90.10">
    <property type="entry name" value="Cystine-knot cytokines"/>
    <property type="match status" value="1"/>
</dbReference>
<dbReference type="GO" id="GO:0038084">
    <property type="term" value="P:vascular endothelial growth factor signaling pathway"/>
    <property type="evidence" value="ECO:0007669"/>
    <property type="project" value="TreeGrafter"/>
</dbReference>
<organism evidence="15 16">
    <name type="scientific">Albula goreensis</name>
    <dbReference type="NCBI Taxonomy" id="1534307"/>
    <lineage>
        <taxon>Eukaryota</taxon>
        <taxon>Metazoa</taxon>
        <taxon>Chordata</taxon>
        <taxon>Craniata</taxon>
        <taxon>Vertebrata</taxon>
        <taxon>Euteleostomi</taxon>
        <taxon>Actinopterygii</taxon>
        <taxon>Neopterygii</taxon>
        <taxon>Teleostei</taxon>
        <taxon>Albuliformes</taxon>
        <taxon>Albulidae</taxon>
        <taxon>Albula</taxon>
    </lineage>
</organism>
<evidence type="ECO:0000256" key="12">
    <source>
        <dbReference type="RuleBase" id="RU003818"/>
    </source>
</evidence>
<dbReference type="GO" id="GO:0050930">
    <property type="term" value="P:induction of positive chemotaxis"/>
    <property type="evidence" value="ECO:0007669"/>
    <property type="project" value="TreeGrafter"/>
</dbReference>
<dbReference type="PANTHER" id="PTHR12025">
    <property type="entry name" value="VASCULAR ENDOTHELIAL GROWTH FACTOR"/>
    <property type="match status" value="1"/>
</dbReference>
<keyword evidence="5" id="KW-0037">Angiogenesis</keyword>
<dbReference type="InterPro" id="IPR000072">
    <property type="entry name" value="PDGF/VEGF_dom"/>
</dbReference>
<keyword evidence="11" id="KW-0497">Mitogen</keyword>
<evidence type="ECO:0000256" key="13">
    <source>
        <dbReference type="SAM" id="SignalP"/>
    </source>
</evidence>
<feature type="signal peptide" evidence="13">
    <location>
        <begin position="1"/>
        <end position="23"/>
    </location>
</feature>
<dbReference type="GO" id="GO:0016020">
    <property type="term" value="C:membrane"/>
    <property type="evidence" value="ECO:0007669"/>
    <property type="project" value="InterPro"/>
</dbReference>
<evidence type="ECO:0000259" key="14">
    <source>
        <dbReference type="PROSITE" id="PS50278"/>
    </source>
</evidence>
<dbReference type="PROSITE" id="PS50278">
    <property type="entry name" value="PDGF_2"/>
    <property type="match status" value="1"/>
</dbReference>
<feature type="domain" description="Platelet-derived growth factor (PDGF) family profile" evidence="14">
    <location>
        <begin position="36"/>
        <end position="132"/>
    </location>
</feature>
<evidence type="ECO:0000256" key="3">
    <source>
        <dbReference type="ARBA" id="ARBA00022473"/>
    </source>
</evidence>
<keyword evidence="16" id="KW-1185">Reference proteome</keyword>
<dbReference type="GO" id="GO:0005615">
    <property type="term" value="C:extracellular space"/>
    <property type="evidence" value="ECO:0007669"/>
    <property type="project" value="TreeGrafter"/>
</dbReference>
<evidence type="ECO:0000256" key="1">
    <source>
        <dbReference type="ARBA" id="ARBA00004613"/>
    </source>
</evidence>
<dbReference type="SUPFAM" id="SSF57593">
    <property type="entry name" value="Heparin-binding domain from vascular endothelial growth factor"/>
    <property type="match status" value="1"/>
</dbReference>
<keyword evidence="3" id="KW-0217">Developmental protein</keyword>
<dbReference type="GO" id="GO:0005172">
    <property type="term" value="F:vascular endothelial growth factor receptor binding"/>
    <property type="evidence" value="ECO:0007669"/>
    <property type="project" value="TreeGrafter"/>
</dbReference>
<keyword evidence="10" id="KW-0325">Glycoprotein</keyword>
<dbReference type="InterPro" id="IPR029034">
    <property type="entry name" value="Cystine-knot_cytokine"/>
</dbReference>
<dbReference type="SUPFAM" id="SSF57501">
    <property type="entry name" value="Cystine-knot cytokines"/>
    <property type="match status" value="1"/>
</dbReference>
<evidence type="ECO:0000256" key="7">
    <source>
        <dbReference type="ARBA" id="ARBA00022782"/>
    </source>
</evidence>
<dbReference type="GO" id="GO:0048010">
    <property type="term" value="P:vascular endothelial growth factor receptor signaling pathway"/>
    <property type="evidence" value="ECO:0007669"/>
    <property type="project" value="TreeGrafter"/>
</dbReference>
<comment type="caution">
    <text evidence="15">The sequence shown here is derived from an EMBL/GenBank/DDBJ whole genome shotgun (WGS) entry which is preliminary data.</text>
</comment>
<dbReference type="CDD" id="cd00135">
    <property type="entry name" value="PDGF"/>
    <property type="match status" value="1"/>
</dbReference>
<evidence type="ECO:0000256" key="11">
    <source>
        <dbReference type="ARBA" id="ARBA00023246"/>
    </source>
</evidence>
<dbReference type="Gene3D" id="2.10.160.10">
    <property type="entry name" value="Vascular endothelial growth factor, heparin-binding domain"/>
    <property type="match status" value="1"/>
</dbReference>
<dbReference type="GO" id="GO:0008201">
    <property type="term" value="F:heparin binding"/>
    <property type="evidence" value="ECO:0007669"/>
    <property type="project" value="InterPro"/>
</dbReference>
<dbReference type="InterPro" id="IPR050507">
    <property type="entry name" value="PDGF/VEGF_growth_factor"/>
</dbReference>
<dbReference type="FunFam" id="2.10.160.10:FF:000001">
    <property type="entry name" value="Vascular endothelial growth factor A"/>
    <property type="match status" value="1"/>
</dbReference>
<name>A0A8T3CP11_9TELE</name>